<evidence type="ECO:0000259" key="1">
    <source>
        <dbReference type="PROSITE" id="PS50043"/>
    </source>
</evidence>
<dbReference type="PROSITE" id="PS50043">
    <property type="entry name" value="HTH_LUXR_2"/>
    <property type="match status" value="1"/>
</dbReference>
<dbReference type="GO" id="GO:0003677">
    <property type="term" value="F:DNA binding"/>
    <property type="evidence" value="ECO:0007669"/>
    <property type="project" value="InterPro"/>
</dbReference>
<dbReference type="InterPro" id="IPR041664">
    <property type="entry name" value="AAA_16"/>
</dbReference>
<feature type="domain" description="HTH luxR-type" evidence="1">
    <location>
        <begin position="821"/>
        <end position="886"/>
    </location>
</feature>
<reference evidence="2" key="1">
    <citation type="submission" date="2019-09" db="EMBL/GenBank/DDBJ databases">
        <authorList>
            <person name="Li J."/>
        </authorList>
    </citation>
    <scope>NUCLEOTIDE SEQUENCE [LARGE SCALE GENOMIC DNA]</scope>
    <source>
        <strain evidence="2">JCM 14732</strain>
    </source>
</reference>
<dbReference type="InterPro" id="IPR027417">
    <property type="entry name" value="P-loop_NTPase"/>
</dbReference>
<dbReference type="CDD" id="cd06170">
    <property type="entry name" value="LuxR_C_like"/>
    <property type="match status" value="1"/>
</dbReference>
<dbReference type="SUPFAM" id="SSF52540">
    <property type="entry name" value="P-loop containing nucleoside triphosphate hydrolases"/>
    <property type="match status" value="1"/>
</dbReference>
<sequence length="901" mass="98121">MESISRADAHTTLATLHESAEESALLLIGEHGSGKSHLLAAAHAMPTAPTVLVRVHPEEWRFPLSGFASLFAALRQDPSSEPHRYFALRSEDPDALFAAGYDLLSLIRGLDLPPTVALIDDLDRMDSASRAVLGTIASHLAGTSLWIVATATEFEPTEATPGFEPTQLLPFTADEIVEITMKDRDLDEPTVCILAKYAGGNPRVLEEQIARLQDDQLHGKASVLLPPRATRTIEEVTAKALGNVGPAGREILQLAALAPLCHTGALSQALPDAADDIEDLIDAGLLSRRGPYLTFTDQRLRSRFYWDQGSKARRQHHAALAEVCHLYDQHLATWHESSTARGPQSVDELLSAAISLVDEARIGAAVEFAERALNRAEHVESHAGLLIRLCNHLLRDGHLILADRYSARARAETTAPEQSMDILNIRLMARLFHKKHLVDDELSTLADLHAPANREGACSMICLGAAFRAERWETEEARRLVDHGLLLAEGVSEPTRLKLLAMRDIVDGMEGTAITEAPPTADLDDSLTADTDLLLLRARALTAREAYTDARQLLTVVHNRPASRNGLRHDLATYGTIHNEINATEYRLARAAIDTWQGRAPSLTRGTSAFAYAKAWYAYSLGQEEEADHLIDRCIELAALEASQALRARAMALRGTLRLLNGDAEAAVMELRQVSAASTKFRNPSLLRHWADYTEACVQTGRVQEAAATVTALERRLSSHRSRWGDLALLRCRGLVDTGQPSLALLDSAVKEFGRDELPYELGRTLRCLAIRQEELGMTVESRRTRMLAAAAFETAGADAWAVRTGQAPPAPATAATGTNGAPVLEQLSDDERDVAVRVVQGLRNREIAQELFVSVRTVELRLTHIYRSLGVHSRAQLVAVLTGANAPDAGAPPNAAPPPA</sequence>
<gene>
    <name evidence="2" type="ORF">ESP70_010230</name>
</gene>
<accession>A0A5M4FFU2</accession>
<evidence type="ECO:0000313" key="2">
    <source>
        <dbReference type="EMBL" id="KAA1397721.1"/>
    </source>
</evidence>
<dbReference type="InterPro" id="IPR000792">
    <property type="entry name" value="Tscrpt_reg_LuxR_C"/>
</dbReference>
<evidence type="ECO:0000313" key="3">
    <source>
        <dbReference type="Proteomes" id="UP000380867"/>
    </source>
</evidence>
<dbReference type="Gene3D" id="1.10.10.10">
    <property type="entry name" value="Winged helix-like DNA-binding domain superfamily/Winged helix DNA-binding domain"/>
    <property type="match status" value="1"/>
</dbReference>
<dbReference type="Proteomes" id="UP000380867">
    <property type="component" value="Unassembled WGS sequence"/>
</dbReference>
<dbReference type="OrthoDB" id="3796539at2"/>
<dbReference type="InterPro" id="IPR036388">
    <property type="entry name" value="WH-like_DNA-bd_sf"/>
</dbReference>
<name>A0A5M4FFU2_9ACTN</name>
<dbReference type="Pfam" id="PF13191">
    <property type="entry name" value="AAA_16"/>
    <property type="match status" value="1"/>
</dbReference>
<dbReference type="SMART" id="SM00421">
    <property type="entry name" value="HTH_LUXR"/>
    <property type="match status" value="1"/>
</dbReference>
<dbReference type="GO" id="GO:0006355">
    <property type="term" value="P:regulation of DNA-templated transcription"/>
    <property type="evidence" value="ECO:0007669"/>
    <property type="project" value="InterPro"/>
</dbReference>
<dbReference type="RefSeq" id="WP_149689166.1">
    <property type="nucleotide sequence ID" value="NZ_SDPQ02000002.1"/>
</dbReference>
<protein>
    <submittedName>
        <fullName evidence="2">AAA family ATPase</fullName>
    </submittedName>
</protein>
<organism evidence="2 3">
    <name type="scientific">Aeromicrobium ginsengisoli</name>
    <dbReference type="NCBI Taxonomy" id="363867"/>
    <lineage>
        <taxon>Bacteria</taxon>
        <taxon>Bacillati</taxon>
        <taxon>Actinomycetota</taxon>
        <taxon>Actinomycetes</taxon>
        <taxon>Propionibacteriales</taxon>
        <taxon>Nocardioidaceae</taxon>
        <taxon>Aeromicrobium</taxon>
    </lineage>
</organism>
<proteinExistence type="predicted"/>
<dbReference type="Pfam" id="PF00196">
    <property type="entry name" value="GerE"/>
    <property type="match status" value="1"/>
</dbReference>
<dbReference type="InterPro" id="IPR016032">
    <property type="entry name" value="Sig_transdc_resp-reg_C-effctor"/>
</dbReference>
<dbReference type="AlphaFoldDB" id="A0A5M4FFU2"/>
<dbReference type="PRINTS" id="PR00038">
    <property type="entry name" value="HTHLUXR"/>
</dbReference>
<dbReference type="EMBL" id="SDPQ02000002">
    <property type="protein sequence ID" value="KAA1397721.1"/>
    <property type="molecule type" value="Genomic_DNA"/>
</dbReference>
<keyword evidence="3" id="KW-1185">Reference proteome</keyword>
<dbReference type="SUPFAM" id="SSF46894">
    <property type="entry name" value="C-terminal effector domain of the bipartite response regulators"/>
    <property type="match status" value="1"/>
</dbReference>
<comment type="caution">
    <text evidence="2">The sequence shown here is derived from an EMBL/GenBank/DDBJ whole genome shotgun (WGS) entry which is preliminary data.</text>
</comment>